<dbReference type="CDD" id="cd03860">
    <property type="entry name" value="M14_CP_A-B_like"/>
    <property type="match status" value="1"/>
</dbReference>
<dbReference type="PANTHER" id="PTHR11705:SF91">
    <property type="entry name" value="FI01817P-RELATED"/>
    <property type="match status" value="1"/>
</dbReference>
<accession>A0A6A4VDP0</accession>
<dbReference type="Pfam" id="PF00246">
    <property type="entry name" value="Peptidase_M14"/>
    <property type="match status" value="1"/>
</dbReference>
<evidence type="ECO:0000259" key="17">
    <source>
        <dbReference type="PROSITE" id="PS52035"/>
    </source>
</evidence>
<keyword evidence="4" id="KW-0964">Secreted</keyword>
<dbReference type="FunFam" id="3.40.630.10:FF:000040">
    <property type="entry name" value="zinc carboxypeptidase"/>
    <property type="match status" value="1"/>
</dbReference>
<dbReference type="InterPro" id="IPR000834">
    <property type="entry name" value="Peptidase_M14"/>
</dbReference>
<evidence type="ECO:0000256" key="7">
    <source>
        <dbReference type="ARBA" id="ARBA00022723"/>
    </source>
</evidence>
<evidence type="ECO:0000256" key="3">
    <source>
        <dbReference type="ARBA" id="ARBA00005988"/>
    </source>
</evidence>
<dbReference type="SMART" id="SM00631">
    <property type="entry name" value="Zn_pept"/>
    <property type="match status" value="1"/>
</dbReference>
<dbReference type="GO" id="GO:0005615">
    <property type="term" value="C:extracellular space"/>
    <property type="evidence" value="ECO:0007669"/>
    <property type="project" value="TreeGrafter"/>
</dbReference>
<comment type="cofactor">
    <cofactor evidence="1">
        <name>Zn(2+)</name>
        <dbReference type="ChEBI" id="CHEBI:29105"/>
    </cofactor>
</comment>
<evidence type="ECO:0000256" key="14">
    <source>
        <dbReference type="PROSITE-ProRule" id="PRU01379"/>
    </source>
</evidence>
<dbReference type="Gene3D" id="3.30.70.340">
    <property type="entry name" value="Metallocarboxypeptidase-like"/>
    <property type="match status" value="1"/>
</dbReference>
<comment type="caution">
    <text evidence="18">The sequence shown here is derived from an EMBL/GenBank/DDBJ whole genome shotgun (WGS) entry which is preliminary data.</text>
</comment>
<feature type="signal peptide" evidence="16">
    <location>
        <begin position="1"/>
        <end position="27"/>
    </location>
</feature>
<proteinExistence type="inferred from homology"/>
<feature type="domain" description="Peptidase M14" evidence="17">
    <location>
        <begin position="169"/>
        <end position="457"/>
    </location>
</feature>
<dbReference type="PROSITE" id="PS52035">
    <property type="entry name" value="PEPTIDASE_M14"/>
    <property type="match status" value="1"/>
</dbReference>
<keyword evidence="8 16" id="KW-0732">Signal</keyword>
<evidence type="ECO:0000256" key="10">
    <source>
        <dbReference type="ARBA" id="ARBA00022833"/>
    </source>
</evidence>
<organism evidence="18 19">
    <name type="scientific">Amphibalanus amphitrite</name>
    <name type="common">Striped barnacle</name>
    <name type="synonym">Balanus amphitrite</name>
    <dbReference type="NCBI Taxonomy" id="1232801"/>
    <lineage>
        <taxon>Eukaryota</taxon>
        <taxon>Metazoa</taxon>
        <taxon>Ecdysozoa</taxon>
        <taxon>Arthropoda</taxon>
        <taxon>Crustacea</taxon>
        <taxon>Multicrustacea</taxon>
        <taxon>Cirripedia</taxon>
        <taxon>Thoracica</taxon>
        <taxon>Thoracicalcarea</taxon>
        <taxon>Balanomorpha</taxon>
        <taxon>Balanoidea</taxon>
        <taxon>Balanidae</taxon>
        <taxon>Amphibalaninae</taxon>
        <taxon>Amphibalanus</taxon>
    </lineage>
</organism>
<dbReference type="SUPFAM" id="SSF54897">
    <property type="entry name" value="Protease propeptides/inhibitors"/>
    <property type="match status" value="1"/>
</dbReference>
<dbReference type="Pfam" id="PF02244">
    <property type="entry name" value="Propep_M14"/>
    <property type="match status" value="1"/>
</dbReference>
<dbReference type="SUPFAM" id="SSF53187">
    <property type="entry name" value="Zn-dependent exopeptidases"/>
    <property type="match status" value="1"/>
</dbReference>
<evidence type="ECO:0000256" key="4">
    <source>
        <dbReference type="ARBA" id="ARBA00022525"/>
    </source>
</evidence>
<dbReference type="InterPro" id="IPR003146">
    <property type="entry name" value="M14A_act_pep"/>
</dbReference>
<dbReference type="GO" id="GO:0008270">
    <property type="term" value="F:zinc ion binding"/>
    <property type="evidence" value="ECO:0007669"/>
    <property type="project" value="InterPro"/>
</dbReference>
<evidence type="ECO:0000256" key="5">
    <source>
        <dbReference type="ARBA" id="ARBA00022645"/>
    </source>
</evidence>
<keyword evidence="11" id="KW-0482">Metalloprotease</keyword>
<keyword evidence="6" id="KW-0645">Protease</keyword>
<name>A0A6A4VDP0_AMPAM</name>
<evidence type="ECO:0000256" key="13">
    <source>
        <dbReference type="ARBA" id="ARBA00057299"/>
    </source>
</evidence>
<evidence type="ECO:0000313" key="19">
    <source>
        <dbReference type="Proteomes" id="UP000440578"/>
    </source>
</evidence>
<evidence type="ECO:0000256" key="15">
    <source>
        <dbReference type="SAM" id="MobiDB-lite"/>
    </source>
</evidence>
<sequence length="488" mass="53951">MGCRRGELPVLGAVLALALLVGPRVLAQRADIELVPALSGGDGPGPVTYSGYQVLRVQVTGTDTAELLRSYENNPGCTAGTAVQPVQPFIIALHFWSESAVQEGPVDVLVAPDVGRRLKEELTRSGASYTVNIEDVQEAIKRENPSDLLQPRLQVRQSLQQGHPLTWRKYHRLADHHQYLDFVALRYGDLCETFSIGTSTEGRDIKGVKCGRGKREIWIDGGIHAREWISPAVVSYLIREFSERSPTSNDILSNFTLYIIPVLNPDGYEYSHTHDRMWRKTRSKNADSTCIGVDANRNFDISWGKSGTSQEPCAVTYGGPHPFSEPETRAIRDFVLAHKDKLEMFITLHSYSELLFVPYAFTIQKPDDYDEVRAVAERGVAALRAASGREFSIPRTTPYNQLSGVSDDWAKAVAGVRFTYTFELRDKGAHGFLLPAEEIEPSGREIAAAVKAMIRALPAPTRQSGDAAEHRETAAPAAGKRAAGRRFY</sequence>
<dbReference type="InterPro" id="IPR057247">
    <property type="entry name" value="CARBOXYPEPT_ZN_2"/>
</dbReference>
<keyword evidence="12" id="KW-1015">Disulfide bond</keyword>
<evidence type="ECO:0000256" key="9">
    <source>
        <dbReference type="ARBA" id="ARBA00022801"/>
    </source>
</evidence>
<keyword evidence="9" id="KW-0378">Hydrolase</keyword>
<dbReference type="PRINTS" id="PR00765">
    <property type="entry name" value="CRBOXYPTASEA"/>
</dbReference>
<keyword evidence="5 18" id="KW-0121">Carboxypeptidase</keyword>
<feature type="region of interest" description="Disordered" evidence="15">
    <location>
        <begin position="461"/>
        <end position="488"/>
    </location>
</feature>
<dbReference type="OrthoDB" id="3626597at2759"/>
<dbReference type="AlphaFoldDB" id="A0A6A4VDP0"/>
<evidence type="ECO:0000256" key="12">
    <source>
        <dbReference type="ARBA" id="ARBA00023157"/>
    </source>
</evidence>
<dbReference type="PANTHER" id="PTHR11705">
    <property type="entry name" value="PROTEASE FAMILY M14 CARBOXYPEPTIDASE A,B"/>
    <property type="match status" value="1"/>
</dbReference>
<keyword evidence="19" id="KW-1185">Reference proteome</keyword>
<feature type="chain" id="PRO_5025601787" evidence="16">
    <location>
        <begin position="28"/>
        <end position="488"/>
    </location>
</feature>
<keyword evidence="10" id="KW-0862">Zinc</keyword>
<evidence type="ECO:0000313" key="18">
    <source>
        <dbReference type="EMBL" id="KAF0289370.1"/>
    </source>
</evidence>
<dbReference type="Gene3D" id="3.40.630.10">
    <property type="entry name" value="Zn peptidases"/>
    <property type="match status" value="1"/>
</dbReference>
<dbReference type="GO" id="GO:0006508">
    <property type="term" value="P:proteolysis"/>
    <property type="evidence" value="ECO:0007669"/>
    <property type="project" value="UniProtKB-KW"/>
</dbReference>
<evidence type="ECO:0000256" key="1">
    <source>
        <dbReference type="ARBA" id="ARBA00001947"/>
    </source>
</evidence>
<dbReference type="EMBL" id="VIIS01002034">
    <property type="protein sequence ID" value="KAF0289370.1"/>
    <property type="molecule type" value="Genomic_DNA"/>
</dbReference>
<evidence type="ECO:0000256" key="2">
    <source>
        <dbReference type="ARBA" id="ARBA00004613"/>
    </source>
</evidence>
<evidence type="ECO:0000256" key="16">
    <source>
        <dbReference type="SAM" id="SignalP"/>
    </source>
</evidence>
<comment type="function">
    <text evidence="13">Involved in the digestion of the blood meal.</text>
</comment>
<gene>
    <name evidence="18" type="primary">CBPB_0</name>
    <name evidence="18" type="ORF">FJT64_012370</name>
</gene>
<protein>
    <submittedName>
        <fullName evidence="18">Carboxypeptidase B</fullName>
    </submittedName>
</protein>
<evidence type="ECO:0000256" key="6">
    <source>
        <dbReference type="ARBA" id="ARBA00022670"/>
    </source>
</evidence>
<comment type="subcellular location">
    <subcellularLocation>
        <location evidence="2">Secreted</location>
    </subcellularLocation>
</comment>
<feature type="active site" description="Proton donor/acceptor" evidence="14">
    <location>
        <position position="423"/>
    </location>
</feature>
<evidence type="ECO:0000256" key="11">
    <source>
        <dbReference type="ARBA" id="ARBA00023049"/>
    </source>
</evidence>
<dbReference type="PROSITE" id="PS00133">
    <property type="entry name" value="CARBOXYPEPT_ZN_2"/>
    <property type="match status" value="1"/>
</dbReference>
<dbReference type="InterPro" id="IPR036990">
    <property type="entry name" value="M14A-like_propep"/>
</dbReference>
<dbReference type="GO" id="GO:0004181">
    <property type="term" value="F:metallocarboxypeptidase activity"/>
    <property type="evidence" value="ECO:0007669"/>
    <property type="project" value="InterPro"/>
</dbReference>
<dbReference type="Proteomes" id="UP000440578">
    <property type="component" value="Unassembled WGS sequence"/>
</dbReference>
<keyword evidence="7" id="KW-0479">Metal-binding</keyword>
<comment type="similarity">
    <text evidence="3 14">Belongs to the peptidase M14 family.</text>
</comment>
<evidence type="ECO:0000256" key="8">
    <source>
        <dbReference type="ARBA" id="ARBA00022729"/>
    </source>
</evidence>
<reference evidence="18 19" key="1">
    <citation type="submission" date="2019-07" db="EMBL/GenBank/DDBJ databases">
        <title>Draft genome assembly of a fouling barnacle, Amphibalanus amphitrite (Darwin, 1854): The first reference genome for Thecostraca.</title>
        <authorList>
            <person name="Kim W."/>
        </authorList>
    </citation>
    <scope>NUCLEOTIDE SEQUENCE [LARGE SCALE GENOMIC DNA]</scope>
    <source>
        <strain evidence="18">SNU_AA5</strain>
        <tissue evidence="18">Soma without cirri and trophi</tissue>
    </source>
</reference>